<proteinExistence type="inferred from homology"/>
<gene>
    <name evidence="5" type="ORF">VSDG_04002</name>
</gene>
<keyword evidence="2" id="KW-0378">Hydrolase</keyword>
<feature type="compositionally biased region" description="Low complexity" evidence="3">
    <location>
        <begin position="32"/>
        <end position="41"/>
    </location>
</feature>
<accession>A0A423W7M1</accession>
<dbReference type="GO" id="GO:0016787">
    <property type="term" value="F:hydrolase activity"/>
    <property type="evidence" value="ECO:0007669"/>
    <property type="project" value="UniProtKB-KW"/>
</dbReference>
<dbReference type="InterPro" id="IPR000868">
    <property type="entry name" value="Isochorismatase-like_dom"/>
</dbReference>
<reference evidence="5 6" key="1">
    <citation type="submission" date="2015-09" db="EMBL/GenBank/DDBJ databases">
        <title>Host preference determinants of Valsa canker pathogens revealed by comparative genomics.</title>
        <authorList>
            <person name="Yin Z."/>
            <person name="Huang L."/>
        </authorList>
    </citation>
    <scope>NUCLEOTIDE SEQUENCE [LARGE SCALE GENOMIC DNA]</scope>
    <source>
        <strain evidence="5 6">YSFL</strain>
    </source>
</reference>
<feature type="domain" description="Isochorismatase-like" evidence="4">
    <location>
        <begin position="60"/>
        <end position="280"/>
    </location>
</feature>
<name>A0A423W7M1_CYTCH</name>
<dbReference type="Pfam" id="PF00857">
    <property type="entry name" value="Isochorismatase"/>
    <property type="match status" value="1"/>
</dbReference>
<dbReference type="AlphaFoldDB" id="A0A423W7M1"/>
<sequence>MSPDGKLTFGEDDQWVYDKSTKTYDLTRGKPDSPSSSPPLSIRTTQGPPDTKILISPARSALVIVDMQNFFLHPSCRAHPAGLAAVGPLLRTIEHCRARGIQVVWLNWGLTDADLAGMPPGVLRGFAKAAIAGKAAAGAVGLGADLGEGKGRCLVAGEWNSEVYGPLAGAARERDDVQCAKNRMSGLWCESQPLWRYLSGVVAEGAKEAEGQGHAPGGEKRTLLFAGVNTDQCVLGTLTDAYNAGWDCVMVEDCCATTTEGAREVCLDNVGRNYGFVIDSKTLAEAC</sequence>
<feature type="compositionally biased region" description="Basic and acidic residues" evidence="3">
    <location>
        <begin position="21"/>
        <end position="31"/>
    </location>
</feature>
<dbReference type="STRING" id="252740.A0A423W7M1"/>
<dbReference type="OrthoDB" id="167809at2759"/>
<dbReference type="Proteomes" id="UP000284375">
    <property type="component" value="Unassembled WGS sequence"/>
</dbReference>
<evidence type="ECO:0000259" key="4">
    <source>
        <dbReference type="Pfam" id="PF00857"/>
    </source>
</evidence>
<dbReference type="SUPFAM" id="SSF52499">
    <property type="entry name" value="Isochorismatase-like hydrolases"/>
    <property type="match status" value="1"/>
</dbReference>
<keyword evidence="6" id="KW-1185">Reference proteome</keyword>
<dbReference type="EMBL" id="LJZO01000011">
    <property type="protein sequence ID" value="ROV99341.1"/>
    <property type="molecule type" value="Genomic_DNA"/>
</dbReference>
<evidence type="ECO:0000313" key="6">
    <source>
        <dbReference type="Proteomes" id="UP000284375"/>
    </source>
</evidence>
<dbReference type="InterPro" id="IPR050272">
    <property type="entry name" value="Isochorismatase-like_hydrls"/>
</dbReference>
<evidence type="ECO:0000256" key="3">
    <source>
        <dbReference type="SAM" id="MobiDB-lite"/>
    </source>
</evidence>
<comment type="caution">
    <text evidence="5">The sequence shown here is derived from an EMBL/GenBank/DDBJ whole genome shotgun (WGS) entry which is preliminary data.</text>
</comment>
<evidence type="ECO:0000313" key="5">
    <source>
        <dbReference type="EMBL" id="ROV99341.1"/>
    </source>
</evidence>
<evidence type="ECO:0000256" key="2">
    <source>
        <dbReference type="ARBA" id="ARBA00022801"/>
    </source>
</evidence>
<dbReference type="Gene3D" id="3.40.50.850">
    <property type="entry name" value="Isochorismatase-like"/>
    <property type="match status" value="1"/>
</dbReference>
<evidence type="ECO:0000256" key="1">
    <source>
        <dbReference type="ARBA" id="ARBA00006336"/>
    </source>
</evidence>
<dbReference type="CDD" id="cd00431">
    <property type="entry name" value="cysteine_hydrolases"/>
    <property type="match status" value="1"/>
</dbReference>
<dbReference type="InterPro" id="IPR036380">
    <property type="entry name" value="Isochorismatase-like_sf"/>
</dbReference>
<dbReference type="PANTHER" id="PTHR43540:SF9">
    <property type="entry name" value="FAMILY HYDROLASE, PUTATIVE (AFU_ORTHOLOGUE AFUA_2G08700)-RELATED"/>
    <property type="match status" value="1"/>
</dbReference>
<organism evidence="5 6">
    <name type="scientific">Cytospora chrysosperma</name>
    <name type="common">Cytospora canker fungus</name>
    <name type="synonym">Sphaeria chrysosperma</name>
    <dbReference type="NCBI Taxonomy" id="252740"/>
    <lineage>
        <taxon>Eukaryota</taxon>
        <taxon>Fungi</taxon>
        <taxon>Dikarya</taxon>
        <taxon>Ascomycota</taxon>
        <taxon>Pezizomycotina</taxon>
        <taxon>Sordariomycetes</taxon>
        <taxon>Sordariomycetidae</taxon>
        <taxon>Diaporthales</taxon>
        <taxon>Cytosporaceae</taxon>
        <taxon>Cytospora</taxon>
    </lineage>
</organism>
<protein>
    <recommendedName>
        <fullName evidence="4">Isochorismatase-like domain-containing protein</fullName>
    </recommendedName>
</protein>
<feature type="region of interest" description="Disordered" evidence="3">
    <location>
        <begin position="21"/>
        <end position="49"/>
    </location>
</feature>
<dbReference type="PANTHER" id="PTHR43540">
    <property type="entry name" value="PEROXYUREIDOACRYLATE/UREIDOACRYLATE AMIDOHYDROLASE-RELATED"/>
    <property type="match status" value="1"/>
</dbReference>
<comment type="similarity">
    <text evidence="1">Belongs to the isochorismatase family.</text>
</comment>